<keyword evidence="2" id="KW-1185">Reference proteome</keyword>
<accession>A0A8J5S708</accession>
<protein>
    <submittedName>
        <fullName evidence="1">Uncharacterized protein</fullName>
    </submittedName>
</protein>
<proteinExistence type="predicted"/>
<sequence length="79" mass="8552">MLVAEVDELHAQAAQTGALDTQRVTLEKMISDLLTSNEKLKRSLVKDEETEAKTIGTLRDLLGHYGASCSSSFNATSDP</sequence>
<reference evidence="1" key="1">
    <citation type="journal article" date="2021" name="bioRxiv">
        <title>Whole Genome Assembly and Annotation of Northern Wild Rice, Zizania palustris L., Supports a Whole Genome Duplication in the Zizania Genus.</title>
        <authorList>
            <person name="Haas M."/>
            <person name="Kono T."/>
            <person name="Macchietto M."/>
            <person name="Millas R."/>
            <person name="McGilp L."/>
            <person name="Shao M."/>
            <person name="Duquette J."/>
            <person name="Hirsch C.N."/>
            <person name="Kimball J."/>
        </authorList>
    </citation>
    <scope>NUCLEOTIDE SEQUENCE</scope>
    <source>
        <tissue evidence="1">Fresh leaf tissue</tissue>
    </source>
</reference>
<dbReference type="EMBL" id="JAAALK010000289">
    <property type="protein sequence ID" value="KAG8051294.1"/>
    <property type="molecule type" value="Genomic_DNA"/>
</dbReference>
<dbReference type="AlphaFoldDB" id="A0A8J5S708"/>
<comment type="caution">
    <text evidence="1">The sequence shown here is derived from an EMBL/GenBank/DDBJ whole genome shotgun (WGS) entry which is preliminary data.</text>
</comment>
<evidence type="ECO:0000313" key="1">
    <source>
        <dbReference type="EMBL" id="KAG8051294.1"/>
    </source>
</evidence>
<name>A0A8J5S708_ZIZPA</name>
<reference evidence="1" key="2">
    <citation type="submission" date="2021-02" db="EMBL/GenBank/DDBJ databases">
        <authorList>
            <person name="Kimball J.A."/>
            <person name="Haas M.W."/>
            <person name="Macchietto M."/>
            <person name="Kono T."/>
            <person name="Duquette J."/>
            <person name="Shao M."/>
        </authorList>
    </citation>
    <scope>NUCLEOTIDE SEQUENCE</scope>
    <source>
        <tissue evidence="1">Fresh leaf tissue</tissue>
    </source>
</reference>
<gene>
    <name evidence="1" type="ORF">GUJ93_ZPchr0009g2399</name>
</gene>
<evidence type="ECO:0000313" key="2">
    <source>
        <dbReference type="Proteomes" id="UP000729402"/>
    </source>
</evidence>
<dbReference type="Proteomes" id="UP000729402">
    <property type="component" value="Unassembled WGS sequence"/>
</dbReference>
<organism evidence="1 2">
    <name type="scientific">Zizania palustris</name>
    <name type="common">Northern wild rice</name>
    <dbReference type="NCBI Taxonomy" id="103762"/>
    <lineage>
        <taxon>Eukaryota</taxon>
        <taxon>Viridiplantae</taxon>
        <taxon>Streptophyta</taxon>
        <taxon>Embryophyta</taxon>
        <taxon>Tracheophyta</taxon>
        <taxon>Spermatophyta</taxon>
        <taxon>Magnoliopsida</taxon>
        <taxon>Liliopsida</taxon>
        <taxon>Poales</taxon>
        <taxon>Poaceae</taxon>
        <taxon>BOP clade</taxon>
        <taxon>Oryzoideae</taxon>
        <taxon>Oryzeae</taxon>
        <taxon>Zizaniinae</taxon>
        <taxon>Zizania</taxon>
    </lineage>
</organism>